<dbReference type="GO" id="GO:0009693">
    <property type="term" value="P:ethylene biosynthetic process"/>
    <property type="evidence" value="ECO:0007669"/>
    <property type="project" value="UniProtKB-KW"/>
</dbReference>
<dbReference type="Gene3D" id="2.60.120.330">
    <property type="entry name" value="B-lactam Antibiotic, Isopenicillin N Synthase, Chain"/>
    <property type="match status" value="1"/>
</dbReference>
<accession>A0A7Y4KEB1</accession>
<comment type="caution">
    <text evidence="12">The sequence shown here is derived from an EMBL/GenBank/DDBJ whole genome shotgun (WGS) entry which is preliminary data.</text>
</comment>
<evidence type="ECO:0000313" key="12">
    <source>
        <dbReference type="EMBL" id="NOK31680.1"/>
    </source>
</evidence>
<dbReference type="InterPro" id="IPR044861">
    <property type="entry name" value="IPNS-like_FE2OG_OXY"/>
</dbReference>
<dbReference type="EMBL" id="JABFJV010000002">
    <property type="protein sequence ID" value="NOK31680.1"/>
    <property type="molecule type" value="Genomic_DNA"/>
</dbReference>
<evidence type="ECO:0000256" key="8">
    <source>
        <dbReference type="ARBA" id="ARBA00047725"/>
    </source>
</evidence>
<evidence type="ECO:0000256" key="9">
    <source>
        <dbReference type="ARBA" id="ARBA00049359"/>
    </source>
</evidence>
<dbReference type="Pfam" id="PF14226">
    <property type="entry name" value="DIOX_N"/>
    <property type="match status" value="1"/>
</dbReference>
<evidence type="ECO:0000256" key="2">
    <source>
        <dbReference type="ARBA" id="ARBA00012293"/>
    </source>
</evidence>
<dbReference type="PRINTS" id="PR00682">
    <property type="entry name" value="IPNSYNTHASE"/>
</dbReference>
<comment type="similarity">
    <text evidence="10">Belongs to the iron/ascorbate-dependent oxidoreductase family.</text>
</comment>
<evidence type="ECO:0000256" key="5">
    <source>
        <dbReference type="ARBA" id="ARBA00022666"/>
    </source>
</evidence>
<dbReference type="InterPro" id="IPR050231">
    <property type="entry name" value="Iron_ascorbate_oxido_reductase"/>
</dbReference>
<dbReference type="InterPro" id="IPR026992">
    <property type="entry name" value="DIOX_N"/>
</dbReference>
<dbReference type="RefSeq" id="WP_171432642.1">
    <property type="nucleotide sequence ID" value="NZ_JABFJV010000002.1"/>
</dbReference>
<keyword evidence="10" id="KW-0560">Oxidoreductase</keyword>
<name>A0A7Y4KEB1_9BACT</name>
<evidence type="ECO:0000256" key="10">
    <source>
        <dbReference type="RuleBase" id="RU003682"/>
    </source>
</evidence>
<dbReference type="AlphaFoldDB" id="A0A7Y4KEB1"/>
<dbReference type="GO" id="GO:0102276">
    <property type="term" value="F:2-oxoglutarate oxygenase/decarboxylase (ethylene-forming) activity"/>
    <property type="evidence" value="ECO:0007669"/>
    <property type="project" value="UniProtKB-EC"/>
</dbReference>
<keyword evidence="10" id="KW-0408">Iron</keyword>
<dbReference type="Proteomes" id="UP000563426">
    <property type="component" value="Unassembled WGS sequence"/>
</dbReference>
<evidence type="ECO:0000256" key="6">
    <source>
        <dbReference type="ARBA" id="ARBA00031011"/>
    </source>
</evidence>
<keyword evidence="5" id="KW-0266">Ethylene biosynthesis</keyword>
<comment type="pathway">
    <text evidence="1">Alkene biosynthesis; ethylene biosynthesis via 2-oxoglutarate.</text>
</comment>
<reference evidence="12 13" key="1">
    <citation type="submission" date="2020-05" db="EMBL/GenBank/DDBJ databases">
        <authorList>
            <person name="Whitworth D."/>
        </authorList>
    </citation>
    <scope>NUCLEOTIDE SEQUENCE [LARGE SCALE GENOMIC DNA]</scope>
    <source>
        <strain evidence="12 13">AB043B</strain>
    </source>
</reference>
<keyword evidence="13" id="KW-1185">Reference proteome</keyword>
<proteinExistence type="inferred from homology"/>
<keyword evidence="10" id="KW-0479">Metal-binding</keyword>
<comment type="catalytic activity">
    <reaction evidence="8">
        <text>2-oxoglutarate + O2 + 2 H(+) = ethene + 3 CO2 + H2O</text>
        <dbReference type="Rhea" id="RHEA:31523"/>
        <dbReference type="ChEBI" id="CHEBI:15377"/>
        <dbReference type="ChEBI" id="CHEBI:15378"/>
        <dbReference type="ChEBI" id="CHEBI:15379"/>
        <dbReference type="ChEBI" id="CHEBI:16526"/>
        <dbReference type="ChEBI" id="CHEBI:16810"/>
        <dbReference type="ChEBI" id="CHEBI:18153"/>
        <dbReference type="EC" id="1.13.12.19"/>
    </reaction>
</comment>
<dbReference type="Pfam" id="PF03171">
    <property type="entry name" value="2OG-FeII_Oxy"/>
    <property type="match status" value="1"/>
</dbReference>
<evidence type="ECO:0000256" key="7">
    <source>
        <dbReference type="ARBA" id="ARBA00031282"/>
    </source>
</evidence>
<protein>
    <recommendedName>
        <fullName evidence="4">2-oxoglutarate-dependent ethylene/succinate-forming enzyme</fullName>
        <ecNumber evidence="3">1.13.12.19</ecNumber>
        <ecNumber evidence="2">1.14.20.7</ecNumber>
    </recommendedName>
    <alternativeName>
        <fullName evidence="6">2-oxoglutarate dioxygenase (ethylene-forming)</fullName>
    </alternativeName>
    <alternativeName>
        <fullName evidence="7">2-oxoglutarate/L-arginine monooxygenase/decarboxylase (succinate-forming)</fullName>
    </alternativeName>
</protein>
<dbReference type="PANTHER" id="PTHR47990">
    <property type="entry name" value="2-OXOGLUTARATE (2OG) AND FE(II)-DEPENDENT OXYGENASE SUPERFAMILY PROTEIN-RELATED"/>
    <property type="match status" value="1"/>
</dbReference>
<dbReference type="EC" id="1.13.12.19" evidence="3"/>
<dbReference type="InterPro" id="IPR027443">
    <property type="entry name" value="IPNS-like_sf"/>
</dbReference>
<dbReference type="PROSITE" id="PS51471">
    <property type="entry name" value="FE2OG_OXY"/>
    <property type="match status" value="1"/>
</dbReference>
<organism evidence="12 13">
    <name type="scientific">Corallococcus exercitus</name>
    <dbReference type="NCBI Taxonomy" id="2316736"/>
    <lineage>
        <taxon>Bacteria</taxon>
        <taxon>Pseudomonadati</taxon>
        <taxon>Myxococcota</taxon>
        <taxon>Myxococcia</taxon>
        <taxon>Myxococcales</taxon>
        <taxon>Cystobacterineae</taxon>
        <taxon>Myxococcaceae</taxon>
        <taxon>Corallococcus</taxon>
    </lineage>
</organism>
<dbReference type="SUPFAM" id="SSF51197">
    <property type="entry name" value="Clavaminate synthase-like"/>
    <property type="match status" value="1"/>
</dbReference>
<evidence type="ECO:0000256" key="4">
    <source>
        <dbReference type="ARBA" id="ARBA00019045"/>
    </source>
</evidence>
<feature type="domain" description="Fe2OG dioxygenase" evidence="11">
    <location>
        <begin position="177"/>
        <end position="277"/>
    </location>
</feature>
<evidence type="ECO:0000313" key="13">
    <source>
        <dbReference type="Proteomes" id="UP000563426"/>
    </source>
</evidence>
<evidence type="ECO:0000256" key="1">
    <source>
        <dbReference type="ARBA" id="ARBA00004767"/>
    </source>
</evidence>
<dbReference type="GO" id="GO:0046872">
    <property type="term" value="F:metal ion binding"/>
    <property type="evidence" value="ECO:0007669"/>
    <property type="project" value="UniProtKB-KW"/>
</dbReference>
<evidence type="ECO:0000259" key="11">
    <source>
        <dbReference type="PROSITE" id="PS51471"/>
    </source>
</evidence>
<dbReference type="InterPro" id="IPR005123">
    <property type="entry name" value="Oxoglu/Fe-dep_dioxygenase_dom"/>
</dbReference>
<dbReference type="EC" id="1.14.20.7" evidence="2"/>
<comment type="catalytic activity">
    <reaction evidence="9">
        <text>L-arginine + 2-oxoglutarate + O2 = guanidine + L-glutamate 5-semialdehyde + succinate + CO2</text>
        <dbReference type="Rhea" id="RHEA:31535"/>
        <dbReference type="ChEBI" id="CHEBI:15379"/>
        <dbReference type="ChEBI" id="CHEBI:16526"/>
        <dbReference type="ChEBI" id="CHEBI:16810"/>
        <dbReference type="ChEBI" id="CHEBI:30031"/>
        <dbReference type="ChEBI" id="CHEBI:30087"/>
        <dbReference type="ChEBI" id="CHEBI:32682"/>
        <dbReference type="ChEBI" id="CHEBI:58066"/>
        <dbReference type="EC" id="1.14.20.7"/>
    </reaction>
</comment>
<gene>
    <name evidence="12" type="ORF">HMI49_00500</name>
</gene>
<sequence>MMKELPRIDLTSATPGSEAERRAAFEIDRACKQVGFFTLTGHGIAPAVFEEAYALSRAFFRQPLEAKNRCRLQSGFTMAADDYTPYGYSGMLEENAFAYMGRKGLPSDYVEKFSVGRLIEDDSASLPFSADTEGQRLRAALKAYFRECEALTSRLTELFSIALDLPRDFFAKKTSASTDSLRSLLYPQLSAELINDQGMGEHTDGTLLTVLAQTGPGIQVKERGGSWITPTLERRDHLIVNIGDLMARWSNDEYVSTPHRVVLSGGERQSLAFFKLANDDALIECFPKFCKDTPAKYEPVVYKAFSLQKMNALFGVGGDAGRS</sequence>
<evidence type="ECO:0000256" key="3">
    <source>
        <dbReference type="ARBA" id="ARBA00012531"/>
    </source>
</evidence>